<organism evidence="2 3">
    <name type="scientific">Mycena venus</name>
    <dbReference type="NCBI Taxonomy" id="2733690"/>
    <lineage>
        <taxon>Eukaryota</taxon>
        <taxon>Fungi</taxon>
        <taxon>Dikarya</taxon>
        <taxon>Basidiomycota</taxon>
        <taxon>Agaricomycotina</taxon>
        <taxon>Agaricomycetes</taxon>
        <taxon>Agaricomycetidae</taxon>
        <taxon>Agaricales</taxon>
        <taxon>Marasmiineae</taxon>
        <taxon>Mycenaceae</taxon>
        <taxon>Mycena</taxon>
    </lineage>
</organism>
<feature type="transmembrane region" description="Helical" evidence="1">
    <location>
        <begin position="20"/>
        <end position="37"/>
    </location>
</feature>
<dbReference type="AlphaFoldDB" id="A0A8H6XK88"/>
<gene>
    <name evidence="2" type="ORF">MVEN_01790400</name>
</gene>
<dbReference type="Proteomes" id="UP000620124">
    <property type="component" value="Unassembled WGS sequence"/>
</dbReference>
<evidence type="ECO:0000313" key="2">
    <source>
        <dbReference type="EMBL" id="KAF7342031.1"/>
    </source>
</evidence>
<sequence length="163" mass="18055">MPVISEEHISTLTSALPTKVFVALVVVTVAATVIYHMSPLRLVGVLITAIDKAEETYVDAHGMGLLHAAETEMLNILQLKVSAIVEETLYNSLSWQSALREFLQGRTFTLLRCISEVQMFETRIKISKESQLRSESNLNPRAIFLRRRGLGSRYGGGQSHGLA</sequence>
<evidence type="ECO:0000256" key="1">
    <source>
        <dbReference type="SAM" id="Phobius"/>
    </source>
</evidence>
<comment type="caution">
    <text evidence="2">The sequence shown here is derived from an EMBL/GenBank/DDBJ whole genome shotgun (WGS) entry which is preliminary data.</text>
</comment>
<dbReference type="OrthoDB" id="3034011at2759"/>
<protein>
    <submittedName>
        <fullName evidence="2">Uncharacterized protein</fullName>
    </submittedName>
</protein>
<name>A0A8H6XK88_9AGAR</name>
<dbReference type="EMBL" id="JACAZI010000017">
    <property type="protein sequence ID" value="KAF7342031.1"/>
    <property type="molecule type" value="Genomic_DNA"/>
</dbReference>
<reference evidence="2" key="1">
    <citation type="submission" date="2020-05" db="EMBL/GenBank/DDBJ databases">
        <title>Mycena genomes resolve the evolution of fungal bioluminescence.</title>
        <authorList>
            <person name="Tsai I.J."/>
        </authorList>
    </citation>
    <scope>NUCLEOTIDE SEQUENCE</scope>
    <source>
        <strain evidence="2">CCC161011</strain>
    </source>
</reference>
<proteinExistence type="predicted"/>
<keyword evidence="1" id="KW-0812">Transmembrane</keyword>
<keyword evidence="1" id="KW-1133">Transmembrane helix</keyword>
<keyword evidence="3" id="KW-1185">Reference proteome</keyword>
<accession>A0A8H6XK88</accession>
<keyword evidence="1" id="KW-0472">Membrane</keyword>
<evidence type="ECO:0000313" key="3">
    <source>
        <dbReference type="Proteomes" id="UP000620124"/>
    </source>
</evidence>